<name>D9WM66_9ACTN</name>
<accession>D9WM66</accession>
<dbReference type="EMBL" id="GG657754">
    <property type="protein sequence ID" value="EFL25769.1"/>
    <property type="molecule type" value="Genomic_DNA"/>
</dbReference>
<proteinExistence type="predicted"/>
<dbReference type="Proteomes" id="UP000003963">
    <property type="component" value="Unassembled WGS sequence"/>
</dbReference>
<organism evidence="1 2">
    <name type="scientific">Streptomyces himastatinicus ATCC 53653</name>
    <dbReference type="NCBI Taxonomy" id="457427"/>
    <lineage>
        <taxon>Bacteria</taxon>
        <taxon>Bacillati</taxon>
        <taxon>Actinomycetota</taxon>
        <taxon>Actinomycetes</taxon>
        <taxon>Kitasatosporales</taxon>
        <taxon>Streptomycetaceae</taxon>
        <taxon>Streptomyces</taxon>
        <taxon>Streptomyces violaceusniger group</taxon>
    </lineage>
</organism>
<dbReference type="OrthoDB" id="3917849at2"/>
<keyword evidence="2" id="KW-1185">Reference proteome</keyword>
<dbReference type="AlphaFoldDB" id="D9WM66"/>
<sequence length="185" mass="20492">MALTQAEAKFEADPSTKHAAELAAAQKHYDNTVGADVPNNSKLGEDLGEEAARLHMLRQPEFAGAEELTDLPDTPNGAKRFDQLWRTKDGNLLIVEAKGPKADLDWRMGNGRLDQGTKVKQGTIEYVRTIVADMEHRALVSPEDAKYAKEIKDAIKNKTLQYVLVQATENTGTYAGAKLKHFRLF</sequence>
<evidence type="ECO:0000313" key="1">
    <source>
        <dbReference type="EMBL" id="EFL25769.1"/>
    </source>
</evidence>
<dbReference type="InterPro" id="IPR049762">
    <property type="entry name" value="PoNe_dom"/>
</dbReference>
<reference evidence="1 2" key="1">
    <citation type="submission" date="2009-02" db="EMBL/GenBank/DDBJ databases">
        <title>Annotation of Streptomyces hygroscopicus strain ATCC 53653.</title>
        <authorList>
            <consortium name="The Broad Institute Genome Sequencing Platform"/>
            <consortium name="Broad Institute Microbial Sequencing Center"/>
            <person name="Fischbach M."/>
            <person name="Godfrey P."/>
            <person name="Ward D."/>
            <person name="Young S."/>
            <person name="Zeng Q."/>
            <person name="Koehrsen M."/>
            <person name="Alvarado L."/>
            <person name="Berlin A.M."/>
            <person name="Bochicchio J."/>
            <person name="Borenstein D."/>
            <person name="Chapman S.B."/>
            <person name="Chen Z."/>
            <person name="Engels R."/>
            <person name="Freedman E."/>
            <person name="Gellesch M."/>
            <person name="Goldberg J."/>
            <person name="Griggs A."/>
            <person name="Gujja S."/>
            <person name="Heilman E.R."/>
            <person name="Heiman D.I."/>
            <person name="Hepburn T.A."/>
            <person name="Howarth C."/>
            <person name="Jen D."/>
            <person name="Larson L."/>
            <person name="Lewis B."/>
            <person name="Mehta T."/>
            <person name="Park D."/>
            <person name="Pearson M."/>
            <person name="Richards J."/>
            <person name="Roberts A."/>
            <person name="Saif S."/>
            <person name="Shea T.D."/>
            <person name="Shenoy N."/>
            <person name="Sisk P."/>
            <person name="Stolte C."/>
            <person name="Sykes S.N."/>
            <person name="Thomson T."/>
            <person name="Walk T."/>
            <person name="White J."/>
            <person name="Yandava C."/>
            <person name="Straight P."/>
            <person name="Clardy J."/>
            <person name="Hung D."/>
            <person name="Kolter R."/>
            <person name="Mekalanos J."/>
            <person name="Walker S."/>
            <person name="Walsh C.T."/>
            <person name="Wieland-Brown L.C."/>
            <person name="Haas B."/>
            <person name="Nusbaum C."/>
            <person name="Birren B."/>
        </authorList>
    </citation>
    <scope>NUCLEOTIDE SEQUENCE [LARGE SCALE GENOMIC DNA]</scope>
    <source>
        <strain evidence="1 2">ATCC 53653</strain>
    </source>
</reference>
<gene>
    <name evidence="1" type="ORF">SSOG_05483</name>
</gene>
<protein>
    <submittedName>
        <fullName evidence="1">Uncharacterized protein</fullName>
    </submittedName>
</protein>
<dbReference type="HOGENOM" id="CLU_1460505_0_0_11"/>
<dbReference type="CDD" id="cd20739">
    <property type="entry name" value="PoNe_DUF637"/>
    <property type="match status" value="1"/>
</dbReference>
<evidence type="ECO:0000313" key="2">
    <source>
        <dbReference type="Proteomes" id="UP000003963"/>
    </source>
</evidence>